<keyword evidence="4" id="KW-1185">Reference proteome</keyword>
<name>A0A2A2TNP0_9CYAN</name>
<feature type="coiled-coil region" evidence="1">
    <location>
        <begin position="76"/>
        <end position="103"/>
    </location>
</feature>
<reference evidence="3 4" key="1">
    <citation type="submission" date="2017-08" db="EMBL/GenBank/DDBJ databases">
        <title>Draft genome sequence of filamentous cyanobacterium Calothrix elsteri CCALA 953.</title>
        <authorList>
            <person name="Gagunashvili A.N."/>
            <person name="Elster J."/>
            <person name="Andresson O.S."/>
        </authorList>
    </citation>
    <scope>NUCLEOTIDE SEQUENCE [LARGE SCALE GENOMIC DNA]</scope>
    <source>
        <strain evidence="3 4">CCALA 953</strain>
    </source>
</reference>
<keyword evidence="1" id="KW-0175">Coiled coil</keyword>
<evidence type="ECO:0000313" key="3">
    <source>
        <dbReference type="EMBL" id="PAX60045.1"/>
    </source>
</evidence>
<proteinExistence type="predicted"/>
<dbReference type="RefSeq" id="WP_158224836.1">
    <property type="nucleotide sequence ID" value="NZ_NTFS01000025.1"/>
</dbReference>
<organism evidence="3 4">
    <name type="scientific">Brunnivagina elsteri CCALA 953</name>
    <dbReference type="NCBI Taxonomy" id="987040"/>
    <lineage>
        <taxon>Bacteria</taxon>
        <taxon>Bacillati</taxon>
        <taxon>Cyanobacteriota</taxon>
        <taxon>Cyanophyceae</taxon>
        <taxon>Nostocales</taxon>
        <taxon>Calotrichaceae</taxon>
        <taxon>Brunnivagina</taxon>
    </lineage>
</organism>
<gene>
    <name evidence="3" type="ORF">CK510_04025</name>
</gene>
<feature type="non-terminal residue" evidence="3">
    <location>
        <position position="1"/>
    </location>
</feature>
<accession>A0A2A2TNP0</accession>
<comment type="caution">
    <text evidence="3">The sequence shown here is derived from an EMBL/GenBank/DDBJ whole genome shotgun (WGS) entry which is preliminary data.</text>
</comment>
<evidence type="ECO:0000256" key="2">
    <source>
        <dbReference type="SAM" id="MobiDB-lite"/>
    </source>
</evidence>
<sequence length="444" mass="48901">KIEKKLDRDKLIPEIQQNSGQIIRIIEPYIKNQIKPYIDVTGTLQNAVGNLVQNVGDRIKIDNRQDRELDIRKADIDILKERIKRQEKVNEDGNKKLEDLLKLTIGIPLLIQKSSDLTSTQTVDRLRPEIPNLTAQGVCRTMQPGGCSRKALDDLGNSVNNNTNNRANNLLNAFNTGANAAQIALLTKIDLKLGAQIVGGISGKLVKGFEWLQLDRALNMLTFAATVQNHLMLSRDIGTTLLGAFSNVLTLIGIKDDSGQPLNIGNIINLTIENLVKGIIGTENYVDLSMNFAKANRIYQATTNVLNSFQNISSTILSGMELIGSYTGKIGNALKKSGEVLENAYGWMNPQPKFNRISQTLENLQQGASTIQQVTQAPLDVINAVTELQTANTELVKAIKEDNKPENKAPEIPEPDKLTAEESISKNISTMLRAITDQDKEADD</sequence>
<dbReference type="Proteomes" id="UP000218238">
    <property type="component" value="Unassembled WGS sequence"/>
</dbReference>
<evidence type="ECO:0000256" key="1">
    <source>
        <dbReference type="SAM" id="Coils"/>
    </source>
</evidence>
<dbReference type="EMBL" id="NTFS01000025">
    <property type="protein sequence ID" value="PAX60045.1"/>
    <property type="molecule type" value="Genomic_DNA"/>
</dbReference>
<dbReference type="OrthoDB" id="531469at2"/>
<feature type="region of interest" description="Disordered" evidence="2">
    <location>
        <begin position="401"/>
        <end position="421"/>
    </location>
</feature>
<protein>
    <submittedName>
        <fullName evidence="3">Uncharacterized protein</fullName>
    </submittedName>
</protein>
<evidence type="ECO:0000313" key="4">
    <source>
        <dbReference type="Proteomes" id="UP000218238"/>
    </source>
</evidence>
<dbReference type="AlphaFoldDB" id="A0A2A2TNP0"/>